<evidence type="ECO:0000313" key="2">
    <source>
        <dbReference type="EMBL" id="KAK4519253.1"/>
    </source>
</evidence>
<proteinExistence type="predicted"/>
<evidence type="ECO:0000313" key="3">
    <source>
        <dbReference type="Proteomes" id="UP001304243"/>
    </source>
</evidence>
<dbReference type="PANTHER" id="PTHR31635:SF196">
    <property type="entry name" value="REVERSE TRANSCRIPTASE DOMAIN-CONTAINING PROTEIN-RELATED"/>
    <property type="match status" value="1"/>
</dbReference>
<dbReference type="PANTHER" id="PTHR31635">
    <property type="entry name" value="REVERSE TRANSCRIPTASE DOMAIN-CONTAINING PROTEIN-RELATED"/>
    <property type="match status" value="1"/>
</dbReference>
<dbReference type="EMBL" id="JASEJX010000012">
    <property type="protein sequence ID" value="KAK4519253.1"/>
    <property type="molecule type" value="Genomic_DNA"/>
</dbReference>
<gene>
    <name evidence="2" type="ORF">ATC70_009485</name>
</gene>
<dbReference type="Proteomes" id="UP001304243">
    <property type="component" value="Unassembled WGS sequence"/>
</dbReference>
<dbReference type="SUPFAM" id="SSF56219">
    <property type="entry name" value="DNase I-like"/>
    <property type="match status" value="1"/>
</dbReference>
<keyword evidence="1" id="KW-0175">Coiled coil</keyword>
<name>A0AAN7DM70_9FUNG</name>
<reference evidence="2 3" key="1">
    <citation type="submission" date="2022-11" db="EMBL/GenBank/DDBJ databases">
        <title>Mucor velutinosus strain NIH1002 WGS.</title>
        <authorList>
            <person name="Subramanian P."/>
            <person name="Mullikin J.C."/>
            <person name="Segre J.A."/>
            <person name="Zelazny A.M."/>
        </authorList>
    </citation>
    <scope>NUCLEOTIDE SEQUENCE [LARGE SCALE GENOMIC DNA]</scope>
    <source>
        <strain evidence="2 3">NIH1002</strain>
    </source>
</reference>
<protein>
    <recommendedName>
        <fullName evidence="4">Reverse transcriptase domain-containing protein</fullName>
    </recommendedName>
</protein>
<evidence type="ECO:0008006" key="4">
    <source>
        <dbReference type="Google" id="ProtNLM"/>
    </source>
</evidence>
<feature type="coiled-coil region" evidence="1">
    <location>
        <begin position="239"/>
        <end position="279"/>
    </location>
</feature>
<comment type="caution">
    <text evidence="2">The sequence shown here is derived from an EMBL/GenBank/DDBJ whole genome shotgun (WGS) entry which is preliminary data.</text>
</comment>
<keyword evidence="3" id="KW-1185">Reference proteome</keyword>
<organism evidence="2 3">
    <name type="scientific">Mucor velutinosus</name>
    <dbReference type="NCBI Taxonomy" id="708070"/>
    <lineage>
        <taxon>Eukaryota</taxon>
        <taxon>Fungi</taxon>
        <taxon>Fungi incertae sedis</taxon>
        <taxon>Mucoromycota</taxon>
        <taxon>Mucoromycotina</taxon>
        <taxon>Mucoromycetes</taxon>
        <taxon>Mucorales</taxon>
        <taxon>Mucorineae</taxon>
        <taxon>Mucoraceae</taxon>
        <taxon>Mucor</taxon>
    </lineage>
</organism>
<dbReference type="Gene3D" id="3.60.10.10">
    <property type="entry name" value="Endonuclease/exonuclease/phosphatase"/>
    <property type="match status" value="1"/>
</dbReference>
<dbReference type="RefSeq" id="XP_064685919.1">
    <property type="nucleotide sequence ID" value="XM_064828717.1"/>
</dbReference>
<sequence>MFPRSSFVVSKHCAIICLKQGLELTDVTISLDERCVTATVKAAEHTICKMANVYMPAQAASRHAFLPMLMSMPFWSDMLDSQWILLRDFNIHLHDAVESRGPRIKPFVEWLNTHFFNCFPNGTTTLPHTGTTIDYVFAPPNLATRLVNAQTHHIPPPWTDHSLLTIGLITTDVKLGPGSWRFNPYLLENLEFQALLDTTVAFFLASDYCGENVALAGVSGAGISGADGSGSGVSGAGQKARYEARVSRLQREREQLLGGKKASARIKKLEEIIEQKIQEDTRQAMLRSATRWLEQGEQNTKYFFNVIKDREAQQTIQSLKKATVGKKLTSMGDILHETCSFYQDLYTPEAIDLTAVDSLLANVPEEVKLPEADAERLIEPPSADSVLLLLDHAPKNKSPGLDGLPFEVYRYLAAKFPPVLRLLQQLLTEALHGLFPASWMQTRMVLLFKKGDPELLENWRPLSLINSDAKLFTKLLANRFQKVLSQLITPYQTGFMPHRLISDNA</sequence>
<accession>A0AAN7DM70</accession>
<dbReference type="InterPro" id="IPR036691">
    <property type="entry name" value="Endo/exonu/phosph_ase_sf"/>
</dbReference>
<dbReference type="GeneID" id="89953171"/>
<evidence type="ECO:0000256" key="1">
    <source>
        <dbReference type="SAM" id="Coils"/>
    </source>
</evidence>
<dbReference type="AlphaFoldDB" id="A0AAN7DM70"/>